<evidence type="ECO:0000313" key="2">
    <source>
        <dbReference type="EMBL" id="GLD46387.1"/>
    </source>
</evidence>
<feature type="compositionally biased region" description="Polar residues" evidence="1">
    <location>
        <begin position="69"/>
        <end position="78"/>
    </location>
</feature>
<keyword evidence="3" id="KW-1185">Reference proteome</keyword>
<feature type="compositionally biased region" description="Acidic residues" evidence="1">
    <location>
        <begin position="231"/>
        <end position="259"/>
    </location>
</feature>
<gene>
    <name evidence="2" type="ORF">AKAME5_000074800</name>
</gene>
<reference evidence="2" key="1">
    <citation type="submission" date="2022-08" db="EMBL/GenBank/DDBJ databases">
        <title>Genome sequencing of akame (Lates japonicus).</title>
        <authorList>
            <person name="Hashiguchi Y."/>
            <person name="Takahashi H."/>
        </authorList>
    </citation>
    <scope>NUCLEOTIDE SEQUENCE</scope>
    <source>
        <strain evidence="2">Kochi</strain>
    </source>
</reference>
<dbReference type="EMBL" id="BRZM01000002">
    <property type="protein sequence ID" value="GLD46387.1"/>
    <property type="molecule type" value="Genomic_DNA"/>
</dbReference>
<accession>A0AAD3M2G3</accession>
<feature type="region of interest" description="Disordered" evidence="1">
    <location>
        <begin position="1"/>
        <end position="29"/>
    </location>
</feature>
<evidence type="ECO:0000256" key="1">
    <source>
        <dbReference type="SAM" id="MobiDB-lite"/>
    </source>
</evidence>
<protein>
    <submittedName>
        <fullName evidence="2">Uncharacterized protein</fullName>
    </submittedName>
</protein>
<organism evidence="2 3">
    <name type="scientific">Lates japonicus</name>
    <name type="common">Japanese lates</name>
    <dbReference type="NCBI Taxonomy" id="270547"/>
    <lineage>
        <taxon>Eukaryota</taxon>
        <taxon>Metazoa</taxon>
        <taxon>Chordata</taxon>
        <taxon>Craniata</taxon>
        <taxon>Vertebrata</taxon>
        <taxon>Euteleostomi</taxon>
        <taxon>Actinopterygii</taxon>
        <taxon>Neopterygii</taxon>
        <taxon>Teleostei</taxon>
        <taxon>Neoteleostei</taxon>
        <taxon>Acanthomorphata</taxon>
        <taxon>Carangaria</taxon>
        <taxon>Carangaria incertae sedis</taxon>
        <taxon>Centropomidae</taxon>
        <taxon>Lates</taxon>
    </lineage>
</organism>
<sequence>MQESVKSSSALPFTPDLEPKLGPGQTQLGLGALQGRGLLFSSSGGTRQIRADRGGGISNMHGNIYRSDGNGSNMCRQPQHNDHVTMNIKQIPSQHKLRRFTPSGKHRISQLERGSLFTVKSNTYQERNLDDNSPPLPPRTQFLTAEAQSYENLAEVPEHEENIEDCEQATDGHGPDDYEEALPAYEEPLPEYEEALPEYEEAVDQQPDYVKIEEEEMILPPPPSYNKTDPADDNVSTEDYDDIGGEEENQGEEDYDDVG</sequence>
<evidence type="ECO:0000313" key="3">
    <source>
        <dbReference type="Proteomes" id="UP001279410"/>
    </source>
</evidence>
<feature type="compositionally biased region" description="Polar residues" evidence="1">
    <location>
        <begin position="1"/>
        <end position="11"/>
    </location>
</feature>
<feature type="region of interest" description="Disordered" evidence="1">
    <location>
        <begin position="213"/>
        <end position="259"/>
    </location>
</feature>
<dbReference type="Proteomes" id="UP001279410">
    <property type="component" value="Unassembled WGS sequence"/>
</dbReference>
<comment type="caution">
    <text evidence="2">The sequence shown here is derived from an EMBL/GenBank/DDBJ whole genome shotgun (WGS) entry which is preliminary data.</text>
</comment>
<proteinExistence type="predicted"/>
<feature type="region of interest" description="Disordered" evidence="1">
    <location>
        <begin position="42"/>
        <end position="78"/>
    </location>
</feature>
<name>A0AAD3M2G3_LATJO</name>
<dbReference type="AlphaFoldDB" id="A0AAD3M2G3"/>